<dbReference type="Proteomes" id="UP001500968">
    <property type="component" value="Unassembled WGS sequence"/>
</dbReference>
<evidence type="ECO:0000313" key="2">
    <source>
        <dbReference type="EMBL" id="GAA4029504.1"/>
    </source>
</evidence>
<comment type="caution">
    <text evidence="2">The sequence shown here is derived from an EMBL/GenBank/DDBJ whole genome shotgun (WGS) entry which is preliminary data.</text>
</comment>
<reference evidence="3" key="1">
    <citation type="journal article" date="2019" name="Int. J. Syst. Evol. Microbiol.">
        <title>The Global Catalogue of Microorganisms (GCM) 10K type strain sequencing project: providing services to taxonomists for standard genome sequencing and annotation.</title>
        <authorList>
            <consortium name="The Broad Institute Genomics Platform"/>
            <consortium name="The Broad Institute Genome Sequencing Center for Infectious Disease"/>
            <person name="Wu L."/>
            <person name="Ma J."/>
        </authorList>
    </citation>
    <scope>NUCLEOTIDE SEQUENCE [LARGE SCALE GENOMIC DNA]</scope>
    <source>
        <strain evidence="3">JCM 17064</strain>
    </source>
</reference>
<sequence length="324" mass="34428">MKNNFKYLSLSFLLIASLFVGCQEDNYSLGDLTTPSNLVIETEVVGQNAENPNGDGSGKVNIKVTANDALSFKIGYHDVTDLNADIDFVSVPTTIENSLPTGTIQKKFTTLGLHTYRITVVAYGRGGSSTTATAEVQVVSNFTPDPSIVTYLTNDASKAWRVDKSVPGHFGVGPWIGASSPIWWSAAINEKVACCNCFYTATFTFTKVASSNSFTIQSATPDGAFTKTGSLASIPGIPGAGDEGCYGYGGGTTAFSFIPSNSGISADTPSTQTSILLSGATTFIGYGALQKEYEIMVIEENYMYLRVQGTETGNAWYLKLVPAN</sequence>
<evidence type="ECO:0008006" key="4">
    <source>
        <dbReference type="Google" id="ProtNLM"/>
    </source>
</evidence>
<feature type="chain" id="PRO_5047083920" description="Lipoprotein" evidence="1">
    <location>
        <begin position="23"/>
        <end position="324"/>
    </location>
</feature>
<dbReference type="EMBL" id="BAABCR010000013">
    <property type="protein sequence ID" value="GAA4029504.1"/>
    <property type="molecule type" value="Genomic_DNA"/>
</dbReference>
<keyword evidence="1" id="KW-0732">Signal</keyword>
<dbReference type="PROSITE" id="PS51257">
    <property type="entry name" value="PROKAR_LIPOPROTEIN"/>
    <property type="match status" value="1"/>
</dbReference>
<evidence type="ECO:0000256" key="1">
    <source>
        <dbReference type="SAM" id="SignalP"/>
    </source>
</evidence>
<evidence type="ECO:0000313" key="3">
    <source>
        <dbReference type="Proteomes" id="UP001500968"/>
    </source>
</evidence>
<name>A0ABP7TPR0_9FLAO</name>
<protein>
    <recommendedName>
        <fullName evidence="4">Lipoprotein</fullName>
    </recommendedName>
</protein>
<proteinExistence type="predicted"/>
<dbReference type="RefSeq" id="WP_324690743.1">
    <property type="nucleotide sequence ID" value="NZ_BAABCR010000013.1"/>
</dbReference>
<accession>A0ABP7TPR0</accession>
<gene>
    <name evidence="2" type="ORF">GCM10022386_11610</name>
</gene>
<keyword evidence="3" id="KW-1185">Reference proteome</keyword>
<organism evidence="2 3">
    <name type="scientific">Flavobacterium cheonhonense</name>
    <dbReference type="NCBI Taxonomy" id="706185"/>
    <lineage>
        <taxon>Bacteria</taxon>
        <taxon>Pseudomonadati</taxon>
        <taxon>Bacteroidota</taxon>
        <taxon>Flavobacteriia</taxon>
        <taxon>Flavobacteriales</taxon>
        <taxon>Flavobacteriaceae</taxon>
        <taxon>Flavobacterium</taxon>
    </lineage>
</organism>
<feature type="signal peptide" evidence="1">
    <location>
        <begin position="1"/>
        <end position="22"/>
    </location>
</feature>